<name>A0ABQ4N0E0_9BACL</name>
<gene>
    <name evidence="3" type="ORF">PACILC2_02130</name>
</gene>
<feature type="region of interest" description="Disordered" evidence="1">
    <location>
        <begin position="76"/>
        <end position="100"/>
    </location>
</feature>
<feature type="transmembrane region" description="Helical" evidence="2">
    <location>
        <begin position="12"/>
        <end position="31"/>
    </location>
</feature>
<keyword evidence="2" id="KW-0812">Transmembrane</keyword>
<keyword evidence="2" id="KW-1133">Transmembrane helix</keyword>
<feature type="transmembrane region" description="Helical" evidence="2">
    <location>
        <begin position="51"/>
        <end position="68"/>
    </location>
</feature>
<protein>
    <recommendedName>
        <fullName evidence="5">Major facilitator superfamily (MFS) profile domain-containing protein</fullName>
    </recommendedName>
</protein>
<keyword evidence="2" id="KW-0472">Membrane</keyword>
<evidence type="ECO:0000256" key="2">
    <source>
        <dbReference type="SAM" id="Phobius"/>
    </source>
</evidence>
<dbReference type="RefSeq" id="WP_244863138.1">
    <property type="nucleotide sequence ID" value="NZ_BOVJ01000006.1"/>
</dbReference>
<keyword evidence="4" id="KW-1185">Reference proteome</keyword>
<evidence type="ECO:0008006" key="5">
    <source>
        <dbReference type="Google" id="ProtNLM"/>
    </source>
</evidence>
<accession>A0ABQ4N0E0</accession>
<dbReference type="Proteomes" id="UP000680304">
    <property type="component" value="Unassembled WGS sequence"/>
</dbReference>
<evidence type="ECO:0000313" key="3">
    <source>
        <dbReference type="EMBL" id="GIQ61645.1"/>
    </source>
</evidence>
<proteinExistence type="predicted"/>
<evidence type="ECO:0000313" key="4">
    <source>
        <dbReference type="Proteomes" id="UP000680304"/>
    </source>
</evidence>
<organism evidence="3 4">
    <name type="scientific">Paenibacillus cisolokensis</name>
    <dbReference type="NCBI Taxonomy" id="1658519"/>
    <lineage>
        <taxon>Bacteria</taxon>
        <taxon>Bacillati</taxon>
        <taxon>Bacillota</taxon>
        <taxon>Bacilli</taxon>
        <taxon>Bacillales</taxon>
        <taxon>Paenibacillaceae</taxon>
        <taxon>Paenibacillus</taxon>
    </lineage>
</organism>
<comment type="caution">
    <text evidence="3">The sequence shown here is derived from an EMBL/GenBank/DDBJ whole genome shotgun (WGS) entry which is preliminary data.</text>
</comment>
<dbReference type="InterPro" id="IPR036259">
    <property type="entry name" value="MFS_trans_sf"/>
</dbReference>
<dbReference type="SUPFAM" id="SSF103473">
    <property type="entry name" value="MFS general substrate transporter"/>
    <property type="match status" value="1"/>
</dbReference>
<sequence length="100" mass="10895">MAIRPAKPGAGHFLIASSFSGFGNILSQPLYQLIQKERLALSFFEIGMARTTYFACLLIAYFVIGILIDKFDPEKLSSTASPLSPSCRCCTDSPKAIRSS</sequence>
<evidence type="ECO:0000256" key="1">
    <source>
        <dbReference type="SAM" id="MobiDB-lite"/>
    </source>
</evidence>
<dbReference type="EMBL" id="BOVJ01000006">
    <property type="protein sequence ID" value="GIQ61645.1"/>
    <property type="molecule type" value="Genomic_DNA"/>
</dbReference>
<reference evidence="3 4" key="1">
    <citation type="submission" date="2021-04" db="EMBL/GenBank/DDBJ databases">
        <title>Draft genome sequence of Paenibacillus cisolokensis, LC2-13A.</title>
        <authorList>
            <person name="Uke A."/>
            <person name="Chhe C."/>
            <person name="Baramee S."/>
            <person name="Kosugi A."/>
        </authorList>
    </citation>
    <scope>NUCLEOTIDE SEQUENCE [LARGE SCALE GENOMIC DNA]</scope>
    <source>
        <strain evidence="3 4">LC2-13A</strain>
    </source>
</reference>